<accession>A0A168D4A7</accession>
<keyword evidence="2" id="KW-1185">Reference proteome</keyword>
<protein>
    <submittedName>
        <fullName evidence="1">Uncharacterized protein</fullName>
    </submittedName>
</protein>
<evidence type="ECO:0000313" key="1">
    <source>
        <dbReference type="EMBL" id="OAB33856.1"/>
    </source>
</evidence>
<organism evidence="1 2">
    <name type="scientific">Paenibacillus glacialis</name>
    <dbReference type="NCBI Taxonomy" id="494026"/>
    <lineage>
        <taxon>Bacteria</taxon>
        <taxon>Bacillati</taxon>
        <taxon>Bacillota</taxon>
        <taxon>Bacilli</taxon>
        <taxon>Bacillales</taxon>
        <taxon>Paenibacillaceae</taxon>
        <taxon>Paenibacillus</taxon>
    </lineage>
</organism>
<dbReference type="AlphaFoldDB" id="A0A168D4A7"/>
<dbReference type="EMBL" id="LVJH01000070">
    <property type="protein sequence ID" value="OAB33856.1"/>
    <property type="molecule type" value="Genomic_DNA"/>
</dbReference>
<evidence type="ECO:0000313" key="2">
    <source>
        <dbReference type="Proteomes" id="UP000076967"/>
    </source>
</evidence>
<dbReference type="RefSeq" id="WP_068537599.1">
    <property type="nucleotide sequence ID" value="NZ_LVJH01000070.1"/>
</dbReference>
<dbReference type="Proteomes" id="UP000076967">
    <property type="component" value="Unassembled WGS sequence"/>
</dbReference>
<dbReference type="OrthoDB" id="2991134at2"/>
<reference evidence="1 2" key="1">
    <citation type="submission" date="2016-03" db="EMBL/GenBank/DDBJ databases">
        <title>Draft genome sequence of Paenibacillus glacialis DSM 22343.</title>
        <authorList>
            <person name="Shin S.-K."/>
            <person name="Yi H."/>
        </authorList>
    </citation>
    <scope>NUCLEOTIDE SEQUENCE [LARGE SCALE GENOMIC DNA]</scope>
    <source>
        <strain evidence="1 2">DSM 22343</strain>
    </source>
</reference>
<sequence>MPAKYIGKIIEIIYMDQSGKITQRRIEINAIRNGLIKAADLKSKSPRTFLINNVLAWQPSKTA</sequence>
<proteinExistence type="predicted"/>
<gene>
    <name evidence="1" type="ORF">PGLA_23315</name>
</gene>
<comment type="caution">
    <text evidence="1">The sequence shown here is derived from an EMBL/GenBank/DDBJ whole genome shotgun (WGS) entry which is preliminary data.</text>
</comment>
<name>A0A168D4A7_9BACL</name>
<dbReference type="STRING" id="494026.PGLA_23315"/>